<accession>A0AAV3YMG1</accession>
<dbReference type="PANTHER" id="PTHR33206:SF1">
    <property type="entry name" value="DNA-DIRECTED DNA POLYMERASE"/>
    <property type="match status" value="1"/>
</dbReference>
<dbReference type="PANTHER" id="PTHR33206">
    <property type="entry name" value="PROTEIN CBG10425"/>
    <property type="match status" value="1"/>
</dbReference>
<evidence type="ECO:0008006" key="3">
    <source>
        <dbReference type="Google" id="ProtNLM"/>
    </source>
</evidence>
<keyword evidence="2" id="KW-1185">Reference proteome</keyword>
<sequence length="336" mass="38742">MDSLTTSRAGLNVDSRVDEEQFGEHENIPISSLSGRFEGYLNSLPVVGFNSGKYDINVIKPYLIRHLLHEDVDIIDEVRDEDGEEEAEHDGEGRAYFQGGPFVVKRNNQYLCIGTDRLKFLDIINYLAPGFSYQKSFFPFEYITSLEKLKETKLPPHEAFYSTLKKRNITEKEYKHCEDLWRENNMKTMKDFLIYYNKKDVGPFLCALEKQIAIYQTLGVDLLKDGLSVPGITLKYMFKTIEFKAIFSLFSEEEKELHSLLRDNITGGASLIFHRYHEKDKTFIRNNTSKPCRTICGYDANALYLSAIMRDMPTGLRRTSLKLSGDIGTDRWRANG</sequence>
<proteinExistence type="predicted"/>
<name>A0AAV3YMG1_9GAST</name>
<reference evidence="1 2" key="1">
    <citation type="journal article" date="2021" name="Elife">
        <title>Chloroplast acquisition without the gene transfer in kleptoplastic sea slugs, Plakobranchus ocellatus.</title>
        <authorList>
            <person name="Maeda T."/>
            <person name="Takahashi S."/>
            <person name="Yoshida T."/>
            <person name="Shimamura S."/>
            <person name="Takaki Y."/>
            <person name="Nagai Y."/>
            <person name="Toyoda A."/>
            <person name="Suzuki Y."/>
            <person name="Arimoto A."/>
            <person name="Ishii H."/>
            <person name="Satoh N."/>
            <person name="Nishiyama T."/>
            <person name="Hasebe M."/>
            <person name="Maruyama T."/>
            <person name="Minagawa J."/>
            <person name="Obokata J."/>
            <person name="Shigenobu S."/>
        </authorList>
    </citation>
    <scope>NUCLEOTIDE SEQUENCE [LARGE SCALE GENOMIC DNA]</scope>
</reference>
<dbReference type="AlphaFoldDB" id="A0AAV3YMG1"/>
<organism evidence="1 2">
    <name type="scientific">Plakobranchus ocellatus</name>
    <dbReference type="NCBI Taxonomy" id="259542"/>
    <lineage>
        <taxon>Eukaryota</taxon>
        <taxon>Metazoa</taxon>
        <taxon>Spiralia</taxon>
        <taxon>Lophotrochozoa</taxon>
        <taxon>Mollusca</taxon>
        <taxon>Gastropoda</taxon>
        <taxon>Heterobranchia</taxon>
        <taxon>Euthyneura</taxon>
        <taxon>Panpulmonata</taxon>
        <taxon>Sacoglossa</taxon>
        <taxon>Placobranchoidea</taxon>
        <taxon>Plakobranchidae</taxon>
        <taxon>Plakobranchus</taxon>
    </lineage>
</organism>
<protein>
    <recommendedName>
        <fullName evidence="3">DNA-directed DNA polymerase</fullName>
    </recommendedName>
</protein>
<comment type="caution">
    <text evidence="1">The sequence shown here is derived from an EMBL/GenBank/DDBJ whole genome shotgun (WGS) entry which is preliminary data.</text>
</comment>
<evidence type="ECO:0000313" key="2">
    <source>
        <dbReference type="Proteomes" id="UP000735302"/>
    </source>
</evidence>
<dbReference type="Proteomes" id="UP000735302">
    <property type="component" value="Unassembled WGS sequence"/>
</dbReference>
<gene>
    <name evidence="1" type="ORF">PoB_001041500</name>
</gene>
<evidence type="ECO:0000313" key="1">
    <source>
        <dbReference type="EMBL" id="GFN83909.1"/>
    </source>
</evidence>
<dbReference type="EMBL" id="BLXT01001267">
    <property type="protein sequence ID" value="GFN83909.1"/>
    <property type="molecule type" value="Genomic_DNA"/>
</dbReference>